<feature type="compositionally biased region" description="Low complexity" evidence="1">
    <location>
        <begin position="169"/>
        <end position="178"/>
    </location>
</feature>
<evidence type="ECO:0000313" key="2">
    <source>
        <dbReference type="EMBL" id="PWN95191.1"/>
    </source>
</evidence>
<dbReference type="AlphaFoldDB" id="A0A316Z0Z3"/>
<dbReference type="Proteomes" id="UP000245946">
    <property type="component" value="Unassembled WGS sequence"/>
</dbReference>
<evidence type="ECO:0000313" key="3">
    <source>
        <dbReference type="Proteomes" id="UP000245946"/>
    </source>
</evidence>
<dbReference type="GeneID" id="37270966"/>
<dbReference type="RefSeq" id="XP_025595470.1">
    <property type="nucleotide sequence ID" value="XM_025743422.1"/>
</dbReference>
<reference evidence="2 3" key="1">
    <citation type="journal article" date="2018" name="Mol. Biol. Evol.">
        <title>Broad Genomic Sampling Reveals a Smut Pathogenic Ancestry of the Fungal Clade Ustilaginomycotina.</title>
        <authorList>
            <person name="Kijpornyongpan T."/>
            <person name="Mondo S.J."/>
            <person name="Barry K."/>
            <person name="Sandor L."/>
            <person name="Lee J."/>
            <person name="Lipzen A."/>
            <person name="Pangilinan J."/>
            <person name="LaButti K."/>
            <person name="Hainaut M."/>
            <person name="Henrissat B."/>
            <person name="Grigoriev I.V."/>
            <person name="Spatafora J.W."/>
            <person name="Aime M.C."/>
        </authorList>
    </citation>
    <scope>NUCLEOTIDE SEQUENCE [LARGE SCALE GENOMIC DNA]</scope>
    <source>
        <strain evidence="2 3">MCA 4186</strain>
    </source>
</reference>
<feature type="region of interest" description="Disordered" evidence="1">
    <location>
        <begin position="124"/>
        <end position="233"/>
    </location>
</feature>
<accession>A0A316Z0Z3</accession>
<evidence type="ECO:0000256" key="1">
    <source>
        <dbReference type="SAM" id="MobiDB-lite"/>
    </source>
</evidence>
<protein>
    <submittedName>
        <fullName evidence="2">Uncharacterized protein</fullName>
    </submittedName>
</protein>
<organism evidence="2 3">
    <name type="scientific">Tilletiopsis washingtonensis</name>
    <dbReference type="NCBI Taxonomy" id="58919"/>
    <lineage>
        <taxon>Eukaryota</taxon>
        <taxon>Fungi</taxon>
        <taxon>Dikarya</taxon>
        <taxon>Basidiomycota</taxon>
        <taxon>Ustilaginomycotina</taxon>
        <taxon>Exobasidiomycetes</taxon>
        <taxon>Entylomatales</taxon>
        <taxon>Entylomatales incertae sedis</taxon>
        <taxon>Tilletiopsis</taxon>
    </lineage>
</organism>
<keyword evidence="3" id="KW-1185">Reference proteome</keyword>
<dbReference type="OrthoDB" id="4062651at2759"/>
<sequence>MAASFTPHATLSKDSNPKDWAYLLGNLAQDASIVFTKASLISFLKTHNVEVGTNFSEIRALPKYATVGKMSSSSSSAGGDASESSASASAAAVSFDAPRAAPAAPAANVVRDPSGDVFRPTRRVREAVGGGSSGVTAALFGGGDDEAERDAARESARRRGLLLEQENMQQAERGQQQQRAEEAPKQQTQTTQQRLEEEQKARAAQAGFRPTRRVREAVGGGSEQVQALFGGGD</sequence>
<gene>
    <name evidence="2" type="ORF">FA09DRAFT_332356</name>
</gene>
<dbReference type="EMBL" id="KZ819306">
    <property type="protein sequence ID" value="PWN95191.1"/>
    <property type="molecule type" value="Genomic_DNA"/>
</dbReference>
<name>A0A316Z0Z3_9BASI</name>
<proteinExistence type="predicted"/>